<protein>
    <recommendedName>
        <fullName evidence="3">SnoaL-like domain-containing protein</fullName>
    </recommendedName>
</protein>
<evidence type="ECO:0008006" key="3">
    <source>
        <dbReference type="Google" id="ProtNLM"/>
    </source>
</evidence>
<organism evidence="1 2">
    <name type="scientific">Elasticomyces elasticus</name>
    <dbReference type="NCBI Taxonomy" id="574655"/>
    <lineage>
        <taxon>Eukaryota</taxon>
        <taxon>Fungi</taxon>
        <taxon>Dikarya</taxon>
        <taxon>Ascomycota</taxon>
        <taxon>Pezizomycotina</taxon>
        <taxon>Dothideomycetes</taxon>
        <taxon>Dothideomycetidae</taxon>
        <taxon>Mycosphaerellales</taxon>
        <taxon>Teratosphaeriaceae</taxon>
        <taxon>Elasticomyces</taxon>
    </lineage>
</organism>
<evidence type="ECO:0000313" key="2">
    <source>
        <dbReference type="Proteomes" id="UP001310594"/>
    </source>
</evidence>
<proteinExistence type="predicted"/>
<accession>A0AAN8A2U0</accession>
<dbReference type="AlphaFoldDB" id="A0AAN8A2U0"/>
<reference evidence="1" key="1">
    <citation type="submission" date="2023-08" db="EMBL/GenBank/DDBJ databases">
        <title>Black Yeasts Isolated from many extreme environments.</title>
        <authorList>
            <person name="Coleine C."/>
            <person name="Stajich J.E."/>
            <person name="Selbmann L."/>
        </authorList>
    </citation>
    <scope>NUCLEOTIDE SEQUENCE</scope>
    <source>
        <strain evidence="1">CCFEE 5810</strain>
    </source>
</reference>
<sequence>MSVTSLAFQGPLPPSFWVHEHPALHFYRTYLKDFGENYSTAQPEAYYAKDCSMIMPDGSVINGGIWEYVGRELYGGFQKVSREMLSLIVVSNDEAGTHDIHINLVTSLHKSEHNKVDLPQAFTYTLGKADEAKGTLGLQFRKLRCYYDWSILKQAKAQM</sequence>
<gene>
    <name evidence="1" type="ORF">LTR97_005317</name>
</gene>
<evidence type="ECO:0000313" key="1">
    <source>
        <dbReference type="EMBL" id="KAK5700800.1"/>
    </source>
</evidence>
<comment type="caution">
    <text evidence="1">The sequence shown here is derived from an EMBL/GenBank/DDBJ whole genome shotgun (WGS) entry which is preliminary data.</text>
</comment>
<name>A0AAN8A2U0_9PEZI</name>
<dbReference type="Proteomes" id="UP001310594">
    <property type="component" value="Unassembled WGS sequence"/>
</dbReference>
<dbReference type="EMBL" id="JAVRQU010000007">
    <property type="protein sequence ID" value="KAK5700800.1"/>
    <property type="molecule type" value="Genomic_DNA"/>
</dbReference>